<dbReference type="InterPro" id="IPR016152">
    <property type="entry name" value="PTrfase/Anion_transptr"/>
</dbReference>
<dbReference type="GO" id="GO:0005886">
    <property type="term" value="C:plasma membrane"/>
    <property type="evidence" value="ECO:0007669"/>
    <property type="project" value="TreeGrafter"/>
</dbReference>
<dbReference type="EMBL" id="JQIF01000023">
    <property type="protein sequence ID" value="KGJ53996.1"/>
    <property type="molecule type" value="Genomic_DNA"/>
</dbReference>
<evidence type="ECO:0000313" key="14">
    <source>
        <dbReference type="Proteomes" id="UP000030008"/>
    </source>
</evidence>
<dbReference type="Pfam" id="PF00359">
    <property type="entry name" value="PTS_EIIA_2"/>
    <property type="match status" value="1"/>
</dbReference>
<dbReference type="Proteomes" id="UP000030008">
    <property type="component" value="Unassembled WGS sequence"/>
</dbReference>
<comment type="function">
    <text evidence="1">The phosphoenolpyruvate-dependent sugar phosphotransferase system (sugar PTS), a major carbohydrate active transport system, catalyzes the phosphorylation of incoming sugar substrates concomitantly with their translocation across the cell membrane. The enzyme II CmtAB PTS system is involved in D-mannitol transport.</text>
</comment>
<evidence type="ECO:0000259" key="12">
    <source>
        <dbReference type="PROSITE" id="PS51094"/>
    </source>
</evidence>
<evidence type="ECO:0000256" key="3">
    <source>
        <dbReference type="ARBA" id="ARBA00022448"/>
    </source>
</evidence>
<proteinExistence type="predicted"/>
<dbReference type="PANTHER" id="PTHR30181:SF2">
    <property type="entry name" value="PTS SYSTEM MANNITOL-SPECIFIC EIICBA COMPONENT"/>
    <property type="match status" value="1"/>
</dbReference>
<dbReference type="PANTHER" id="PTHR30181">
    <property type="entry name" value="MANNITOL PERMEASE IIC COMPONENT"/>
    <property type="match status" value="1"/>
</dbReference>
<organism evidence="13 14">
    <name type="scientific">Clostridium innocuum</name>
    <dbReference type="NCBI Taxonomy" id="1522"/>
    <lineage>
        <taxon>Bacteria</taxon>
        <taxon>Bacillati</taxon>
        <taxon>Bacillota</taxon>
        <taxon>Clostridia</taxon>
        <taxon>Eubacteriales</taxon>
        <taxon>Clostridiaceae</taxon>
        <taxon>Clostridium</taxon>
    </lineage>
</organism>
<evidence type="ECO:0000256" key="5">
    <source>
        <dbReference type="ARBA" id="ARBA00022597"/>
    </source>
</evidence>
<dbReference type="Gene3D" id="3.40.930.10">
    <property type="entry name" value="Mannitol-specific EII, Chain A"/>
    <property type="match status" value="1"/>
</dbReference>
<dbReference type="RefSeq" id="WP_044904519.1">
    <property type="nucleotide sequence ID" value="NZ_NXNK01000003.1"/>
</dbReference>
<keyword evidence="7" id="KW-0598">Phosphotransferase system</keyword>
<dbReference type="InterPro" id="IPR050893">
    <property type="entry name" value="Sugar_PTS"/>
</dbReference>
<dbReference type="AlphaFoldDB" id="A0A099I8U8"/>
<evidence type="ECO:0000256" key="7">
    <source>
        <dbReference type="ARBA" id="ARBA00022683"/>
    </source>
</evidence>
<dbReference type="SUPFAM" id="SSF55804">
    <property type="entry name" value="Phoshotransferase/anion transport protein"/>
    <property type="match status" value="1"/>
</dbReference>
<dbReference type="GO" id="GO:0090563">
    <property type="term" value="F:protein-phosphocysteine-sugar phosphotransferase activity"/>
    <property type="evidence" value="ECO:0007669"/>
    <property type="project" value="TreeGrafter"/>
</dbReference>
<dbReference type="CDD" id="cd00211">
    <property type="entry name" value="PTS_IIA_fru"/>
    <property type="match status" value="1"/>
</dbReference>
<dbReference type="PROSITE" id="PS00372">
    <property type="entry name" value="PTS_EIIA_TYPE_2_HIS"/>
    <property type="match status" value="1"/>
</dbReference>
<dbReference type="InterPro" id="IPR002178">
    <property type="entry name" value="PTS_EIIA_type-2_dom"/>
</dbReference>
<feature type="domain" description="PTS EIIA type-2" evidence="12">
    <location>
        <begin position="9"/>
        <end position="148"/>
    </location>
</feature>
<dbReference type="GO" id="GO:0016301">
    <property type="term" value="F:kinase activity"/>
    <property type="evidence" value="ECO:0007669"/>
    <property type="project" value="UniProtKB-KW"/>
</dbReference>
<name>A0A099I8U8_CLOIN</name>
<dbReference type="PROSITE" id="PS51094">
    <property type="entry name" value="PTS_EIIA_TYPE_2"/>
    <property type="match status" value="1"/>
</dbReference>
<reference evidence="13 14" key="1">
    <citation type="submission" date="2014-08" db="EMBL/GenBank/DDBJ databases">
        <title>Clostridium innocuum, an unnegligible vancomycin-resistant pathogen causing extra-intestinal infections.</title>
        <authorList>
            <person name="Feng Y."/>
            <person name="Chiu C.-H."/>
        </authorList>
    </citation>
    <scope>NUCLEOTIDE SEQUENCE [LARGE SCALE GENOMIC DNA]</scope>
    <source>
        <strain evidence="13 14">AN88</strain>
    </source>
</reference>
<evidence type="ECO:0000256" key="11">
    <source>
        <dbReference type="ARBA" id="ARBA00030962"/>
    </source>
</evidence>
<keyword evidence="5" id="KW-0762">Sugar transport</keyword>
<keyword evidence="6" id="KW-0808">Transferase</keyword>
<gene>
    <name evidence="13" type="ORF">CIAN88_05460</name>
</gene>
<dbReference type="GO" id="GO:0009401">
    <property type="term" value="P:phosphoenolpyruvate-dependent sugar phosphotransferase system"/>
    <property type="evidence" value="ECO:0007669"/>
    <property type="project" value="UniProtKB-KW"/>
</dbReference>
<keyword evidence="8" id="KW-0418">Kinase</keyword>
<evidence type="ECO:0000256" key="4">
    <source>
        <dbReference type="ARBA" id="ARBA00022553"/>
    </source>
</evidence>
<keyword evidence="3" id="KW-0813">Transport</keyword>
<evidence type="ECO:0000256" key="2">
    <source>
        <dbReference type="ARBA" id="ARBA00014783"/>
    </source>
</evidence>
<accession>A0A099I8U8</accession>
<evidence type="ECO:0000256" key="8">
    <source>
        <dbReference type="ARBA" id="ARBA00022777"/>
    </source>
</evidence>
<protein>
    <recommendedName>
        <fullName evidence="2">Mannitol-specific phosphotransferase enzyme IIA component</fullName>
    </recommendedName>
    <alternativeName>
        <fullName evidence="10">EIIA</fullName>
    </alternativeName>
    <alternativeName>
        <fullName evidence="11">EIII</fullName>
    </alternativeName>
    <alternativeName>
        <fullName evidence="9">PTS system mannitol-specific EIIA component</fullName>
    </alternativeName>
</protein>
<evidence type="ECO:0000256" key="10">
    <source>
        <dbReference type="ARBA" id="ARBA00030956"/>
    </source>
</evidence>
<evidence type="ECO:0000256" key="9">
    <source>
        <dbReference type="ARBA" id="ARBA00029908"/>
    </source>
</evidence>
<evidence type="ECO:0000256" key="1">
    <source>
        <dbReference type="ARBA" id="ARBA00002434"/>
    </source>
</evidence>
<comment type="caution">
    <text evidence="13">The sequence shown here is derived from an EMBL/GenBank/DDBJ whole genome shotgun (WGS) entry which is preliminary data.</text>
</comment>
<sequence length="149" mass="16826">MKTEKKMKPILQEDNIILQAAYADRWSAIQACGEILVKQGYVKAAYIEDMMERERLVSVYVGNHVAIPHGIANSEQHILESGLSVLQIPEGVDFDGEKAYIMIGIAGRDGVHMQLLSQIALVCMEQEQVERLRMSKDKNEIMRILKAKI</sequence>
<evidence type="ECO:0000256" key="6">
    <source>
        <dbReference type="ARBA" id="ARBA00022679"/>
    </source>
</evidence>
<evidence type="ECO:0000313" key="13">
    <source>
        <dbReference type="EMBL" id="KGJ53996.1"/>
    </source>
</evidence>
<keyword evidence="4" id="KW-0597">Phosphoprotein</keyword>